<dbReference type="PANTHER" id="PTHR12126">
    <property type="entry name" value="NADH-UBIQUINONE OXIDOREDUCTASE 39 KDA SUBUNIT-RELATED"/>
    <property type="match status" value="1"/>
</dbReference>
<dbReference type="Proteomes" id="UP000703038">
    <property type="component" value="Unassembled WGS sequence"/>
</dbReference>
<dbReference type="RefSeq" id="WP_204866916.1">
    <property type="nucleotide sequence ID" value="NZ_JAFBBK010000001.1"/>
</dbReference>
<organism evidence="2 3">
    <name type="scientific">Rhodococcoides corynebacterioides</name>
    <dbReference type="NCBI Taxonomy" id="53972"/>
    <lineage>
        <taxon>Bacteria</taxon>
        <taxon>Bacillati</taxon>
        <taxon>Actinomycetota</taxon>
        <taxon>Actinomycetes</taxon>
        <taxon>Mycobacteriales</taxon>
        <taxon>Nocardiaceae</taxon>
        <taxon>Rhodococcoides</taxon>
    </lineage>
</organism>
<protein>
    <submittedName>
        <fullName evidence="2">Uncharacterized protein YbjT (DUF2867 family)</fullName>
    </submittedName>
</protein>
<comment type="caution">
    <text evidence="2">The sequence shown here is derived from an EMBL/GenBank/DDBJ whole genome shotgun (WGS) entry which is preliminary data.</text>
</comment>
<dbReference type="InterPro" id="IPR036291">
    <property type="entry name" value="NAD(P)-bd_dom_sf"/>
</dbReference>
<dbReference type="EMBL" id="JAFBBK010000001">
    <property type="protein sequence ID" value="MBM7414144.1"/>
    <property type="molecule type" value="Genomic_DNA"/>
</dbReference>
<dbReference type="PANTHER" id="PTHR12126:SF11">
    <property type="entry name" value="NADH DEHYDROGENASE [UBIQUINONE] 1 ALPHA SUBCOMPLEX SUBUNIT 9, MITOCHONDRIAL"/>
    <property type="match status" value="1"/>
</dbReference>
<evidence type="ECO:0000313" key="3">
    <source>
        <dbReference type="Proteomes" id="UP000703038"/>
    </source>
</evidence>
<keyword evidence="3" id="KW-1185">Reference proteome</keyword>
<dbReference type="InterPro" id="IPR016040">
    <property type="entry name" value="NAD(P)-bd_dom"/>
</dbReference>
<dbReference type="InterPro" id="IPR051207">
    <property type="entry name" value="ComplexI_NDUFA9_subunit"/>
</dbReference>
<name>A0ABS2KQ89_9NOCA</name>
<feature type="domain" description="NAD(P)-binding" evidence="1">
    <location>
        <begin position="7"/>
        <end position="171"/>
    </location>
</feature>
<dbReference type="Pfam" id="PF13460">
    <property type="entry name" value="NAD_binding_10"/>
    <property type="match status" value="1"/>
</dbReference>
<accession>A0ABS2KQ89</accession>
<dbReference type="Gene3D" id="3.40.50.720">
    <property type="entry name" value="NAD(P)-binding Rossmann-like Domain"/>
    <property type="match status" value="1"/>
</dbReference>
<gene>
    <name evidence="2" type="ORF">JOE42_000877</name>
</gene>
<dbReference type="SUPFAM" id="SSF51735">
    <property type="entry name" value="NAD(P)-binding Rossmann-fold domains"/>
    <property type="match status" value="1"/>
</dbReference>
<sequence length="251" mass="26630">MRIAVAGGTGAAGRHVVEQVRARGHTPVVLARSAGIDLTRPTPELDRALTDVDAVIDAANVTTMSARASEEFFGAVTSTLLAAGERTGIRHHVALSIVGCDRVDYGYYAGKRLQEKLVRESTLPWTILRATQFHEFTGQALAMTPGPVAMVPTMRSQPVSTAEVAAHIVDLAVGTPLTSVVEYAGPRPEYQPDLARRLLRARGSKRLVLPLRLPGAGGRGMANGGLLPGPDAAHGDETFDQWLARVGASTR</sequence>
<evidence type="ECO:0000259" key="1">
    <source>
        <dbReference type="Pfam" id="PF13460"/>
    </source>
</evidence>
<proteinExistence type="predicted"/>
<reference evidence="2 3" key="1">
    <citation type="submission" date="2021-01" db="EMBL/GenBank/DDBJ databases">
        <title>Genomics of switchgrass bacterial isolates.</title>
        <authorList>
            <person name="Shade A."/>
        </authorList>
    </citation>
    <scope>NUCLEOTIDE SEQUENCE [LARGE SCALE GENOMIC DNA]</scope>
    <source>
        <strain evidence="2 3">PvP111</strain>
    </source>
</reference>
<evidence type="ECO:0000313" key="2">
    <source>
        <dbReference type="EMBL" id="MBM7414144.1"/>
    </source>
</evidence>